<accession>A0AAW5UYZ1</accession>
<protein>
    <submittedName>
        <fullName evidence="1">Uncharacterized protein</fullName>
    </submittedName>
</protein>
<dbReference type="RefSeq" id="WP_153084202.1">
    <property type="nucleotide sequence ID" value="NZ_CP134814.1"/>
</dbReference>
<name>A0AAW5UYZ1_9BACT</name>
<dbReference type="EMBL" id="JAPDUM010000001">
    <property type="protein sequence ID" value="MCW4165684.1"/>
    <property type="molecule type" value="Genomic_DNA"/>
</dbReference>
<organism evidence="1 2">
    <name type="scientific">Segatella copri</name>
    <dbReference type="NCBI Taxonomy" id="165179"/>
    <lineage>
        <taxon>Bacteria</taxon>
        <taxon>Pseudomonadati</taxon>
        <taxon>Bacteroidota</taxon>
        <taxon>Bacteroidia</taxon>
        <taxon>Bacteroidales</taxon>
        <taxon>Prevotellaceae</taxon>
        <taxon>Segatella</taxon>
    </lineage>
</organism>
<reference evidence="1" key="1">
    <citation type="submission" date="2022-11" db="EMBL/GenBank/DDBJ databases">
        <title>Genomic repertoires linked with pathogenic potency of arthritogenic Prevotella copri isolated from the gut of rheumatoid arthritis patients.</title>
        <authorList>
            <person name="Nii T."/>
            <person name="Maeda Y."/>
            <person name="Motooka D."/>
            <person name="Naito M."/>
            <person name="Matsumoto Y."/>
            <person name="Ogawa T."/>
            <person name="Oguro-Igashira E."/>
            <person name="Kishikawa T."/>
            <person name="Yamashita M."/>
            <person name="Koizumi S."/>
            <person name="Kurakawa T."/>
            <person name="Okumura R."/>
            <person name="Kayama H."/>
            <person name="Murakami M."/>
            <person name="Sakaguchi T."/>
            <person name="Das B."/>
            <person name="Nakamura S."/>
            <person name="Okada Y."/>
            <person name="Kumanogoh A."/>
            <person name="Takeda K."/>
        </authorList>
    </citation>
    <scope>NUCLEOTIDE SEQUENCE</scope>
    <source>
        <strain evidence="1">RA-N001-16</strain>
    </source>
</reference>
<dbReference type="Proteomes" id="UP001209476">
    <property type="component" value="Unassembled WGS sequence"/>
</dbReference>
<proteinExistence type="predicted"/>
<gene>
    <name evidence="1" type="ORF">ONS98_10765</name>
</gene>
<dbReference type="AlphaFoldDB" id="A0AAW5UYZ1"/>
<comment type="caution">
    <text evidence="1">The sequence shown here is derived from an EMBL/GenBank/DDBJ whole genome shotgun (WGS) entry which is preliminary data.</text>
</comment>
<evidence type="ECO:0000313" key="2">
    <source>
        <dbReference type="Proteomes" id="UP001209476"/>
    </source>
</evidence>
<sequence length="129" mass="14924">MGYCITNRKEIEDLLDKQKLCDAYRNYIDYPFLPVGLLVDELEKRKKKDTVLPCQLIDKVEKIPNQILTVPLTAQSIANALQNDEFVEKYVSSKTNPFALISETCMYDDSVSWADMDELFGSLHQIEWL</sequence>
<evidence type="ECO:0000313" key="1">
    <source>
        <dbReference type="EMBL" id="MCW4165684.1"/>
    </source>
</evidence>